<accession>C3YRA5</accession>
<keyword evidence="1" id="KW-0472">Membrane</keyword>
<feature type="transmembrane region" description="Helical" evidence="1">
    <location>
        <begin position="12"/>
        <end position="36"/>
    </location>
</feature>
<sequence>MPLYGHVARSTLRITTMCLRGIAICLILTILVMEFAEARGTISRKIRRGERKKDHRKRGRDHQGMNPAELMCKMYQDERDPLTGLHVVANDSSVKYAKALKELVKIQPKHFRRRKDSLLINKDDMNGTDPFQRLRLTTEEMGFAANVIGILEKSSIAEDNAEIKMDLGKLVESLQKRKKSLGKHLDNIQDVMEKTTAECFSFVPSLGEDKYDDVQIRYKKKMKKIIRKLKRSVKRPFEKLGGKSRKRKFGVLHMGLLDDVTKLVHGSRGFDVTSTLETFRITARETSQCYGKSAPCPK</sequence>
<reference evidence="2" key="1">
    <citation type="journal article" date="2008" name="Nature">
        <title>The amphioxus genome and the evolution of the chordate karyotype.</title>
        <authorList>
            <consortium name="US DOE Joint Genome Institute (JGI-PGF)"/>
            <person name="Putnam N.H."/>
            <person name="Butts T."/>
            <person name="Ferrier D.E.K."/>
            <person name="Furlong R.F."/>
            <person name="Hellsten U."/>
            <person name="Kawashima T."/>
            <person name="Robinson-Rechavi M."/>
            <person name="Shoguchi E."/>
            <person name="Terry A."/>
            <person name="Yu J.-K."/>
            <person name="Benito-Gutierrez E.L."/>
            <person name="Dubchak I."/>
            <person name="Garcia-Fernandez J."/>
            <person name="Gibson-Brown J.J."/>
            <person name="Grigoriev I.V."/>
            <person name="Horton A.C."/>
            <person name="de Jong P.J."/>
            <person name="Jurka J."/>
            <person name="Kapitonov V.V."/>
            <person name="Kohara Y."/>
            <person name="Kuroki Y."/>
            <person name="Lindquist E."/>
            <person name="Lucas S."/>
            <person name="Osoegawa K."/>
            <person name="Pennacchio L.A."/>
            <person name="Salamov A.A."/>
            <person name="Satou Y."/>
            <person name="Sauka-Spengler T."/>
            <person name="Schmutz J."/>
            <person name="Shin-I T."/>
            <person name="Toyoda A."/>
            <person name="Bronner-Fraser M."/>
            <person name="Fujiyama A."/>
            <person name="Holland L.Z."/>
            <person name="Holland P.W.H."/>
            <person name="Satoh N."/>
            <person name="Rokhsar D.S."/>
        </authorList>
    </citation>
    <scope>NUCLEOTIDE SEQUENCE [LARGE SCALE GENOMIC DNA]</scope>
    <source>
        <strain evidence="2">S238N-H82</strain>
        <tissue evidence="2">Testes</tissue>
    </source>
</reference>
<proteinExistence type="predicted"/>
<evidence type="ECO:0000313" key="2">
    <source>
        <dbReference type="EMBL" id="EEN57102.1"/>
    </source>
</evidence>
<dbReference type="EMBL" id="GG666547">
    <property type="protein sequence ID" value="EEN57102.1"/>
    <property type="molecule type" value="Genomic_DNA"/>
</dbReference>
<keyword evidence="1" id="KW-1133">Transmembrane helix</keyword>
<dbReference type="AlphaFoldDB" id="C3YRA5"/>
<protein>
    <submittedName>
        <fullName evidence="2">Uncharacterized protein</fullName>
    </submittedName>
</protein>
<evidence type="ECO:0000256" key="1">
    <source>
        <dbReference type="SAM" id="Phobius"/>
    </source>
</evidence>
<dbReference type="InParanoid" id="C3YRA5"/>
<name>C3YRA5_BRAFL</name>
<gene>
    <name evidence="2" type="ORF">BRAFLDRAFT_75525</name>
</gene>
<keyword evidence="1" id="KW-0812">Transmembrane</keyword>
<organism>
    <name type="scientific">Branchiostoma floridae</name>
    <name type="common">Florida lancelet</name>
    <name type="synonym">Amphioxus</name>
    <dbReference type="NCBI Taxonomy" id="7739"/>
    <lineage>
        <taxon>Eukaryota</taxon>
        <taxon>Metazoa</taxon>
        <taxon>Chordata</taxon>
        <taxon>Cephalochordata</taxon>
        <taxon>Leptocardii</taxon>
        <taxon>Amphioxiformes</taxon>
        <taxon>Branchiostomatidae</taxon>
        <taxon>Branchiostoma</taxon>
    </lineage>
</organism>